<feature type="compositionally biased region" description="Basic and acidic residues" evidence="1">
    <location>
        <begin position="177"/>
        <end position="193"/>
    </location>
</feature>
<dbReference type="Proteomes" id="UP001147747">
    <property type="component" value="Unassembled WGS sequence"/>
</dbReference>
<evidence type="ECO:0000313" key="2">
    <source>
        <dbReference type="EMBL" id="KAJ5385667.1"/>
    </source>
</evidence>
<sequence>MEVDDPPAADPRPGTPHLLESSEPPSDPATPTPFPRSSLKRRAVSPPSKPPATALAAFPASTRAPSVRQQVSAAADDQLLFLSDWKLATTSLAGALDSVISSLQGRPRELASALAAKFIALARRDVPQQGPLGPLPLPEHTAPTAPQRAPQIPRAQSWASIATPAPGQEAWQTTAPKQRDRTRQRQRQTKEADPRIFLRLPSSSSFREIGPHGVRVTLQRRSRSLKTSRYFFSAICVTPHPSSSTTPYTTNMRRFGTEISGNRRPGGELSSEARAAIIYAHECGVSPTKMAAEFNVARSSIYSTIKRFREHQTLKSLPRSGAPKVYRYSTIKYTCLLARREPWLSLSELSARIPSHPSRSTIKRFLRSKFLQRYRARRCIPISRENARKESDFAEIGGLNATIPNYKPSSFPTNAALNVSLI</sequence>
<proteinExistence type="predicted"/>
<dbReference type="PANTHER" id="PTHR33481">
    <property type="entry name" value="REVERSE TRANSCRIPTASE"/>
    <property type="match status" value="1"/>
</dbReference>
<dbReference type="RefSeq" id="XP_056483465.1">
    <property type="nucleotide sequence ID" value="XM_056632845.1"/>
</dbReference>
<dbReference type="EMBL" id="JAPZBU010000009">
    <property type="protein sequence ID" value="KAJ5385667.1"/>
    <property type="molecule type" value="Genomic_DNA"/>
</dbReference>
<organism evidence="2 3">
    <name type="scientific">Penicillium cosmopolitanum</name>
    <dbReference type="NCBI Taxonomy" id="1131564"/>
    <lineage>
        <taxon>Eukaryota</taxon>
        <taxon>Fungi</taxon>
        <taxon>Dikarya</taxon>
        <taxon>Ascomycota</taxon>
        <taxon>Pezizomycotina</taxon>
        <taxon>Eurotiomycetes</taxon>
        <taxon>Eurotiomycetidae</taxon>
        <taxon>Eurotiales</taxon>
        <taxon>Aspergillaceae</taxon>
        <taxon>Penicillium</taxon>
    </lineage>
</organism>
<comment type="caution">
    <text evidence="2">The sequence shown here is derived from an EMBL/GenBank/DDBJ whole genome shotgun (WGS) entry which is preliminary data.</text>
</comment>
<feature type="region of interest" description="Disordered" evidence="1">
    <location>
        <begin position="130"/>
        <end position="193"/>
    </location>
</feature>
<dbReference type="GeneID" id="81371825"/>
<feature type="compositionally biased region" description="Pro residues" evidence="1">
    <location>
        <begin position="25"/>
        <end position="34"/>
    </location>
</feature>
<accession>A0A9W9VM47</accession>
<dbReference type="AlphaFoldDB" id="A0A9W9VM47"/>
<dbReference type="Gene3D" id="1.10.10.10">
    <property type="entry name" value="Winged helix-like DNA-binding domain superfamily/Winged helix DNA-binding domain"/>
    <property type="match status" value="1"/>
</dbReference>
<evidence type="ECO:0000256" key="1">
    <source>
        <dbReference type="SAM" id="MobiDB-lite"/>
    </source>
</evidence>
<reference evidence="2" key="1">
    <citation type="submission" date="2022-12" db="EMBL/GenBank/DDBJ databases">
        <authorList>
            <person name="Petersen C."/>
        </authorList>
    </citation>
    <scope>NUCLEOTIDE SEQUENCE</scope>
    <source>
        <strain evidence="2">IBT 29677</strain>
    </source>
</reference>
<reference evidence="2" key="2">
    <citation type="journal article" date="2023" name="IMA Fungus">
        <title>Comparative genomic study of the Penicillium genus elucidates a diverse pangenome and 15 lateral gene transfer events.</title>
        <authorList>
            <person name="Petersen C."/>
            <person name="Sorensen T."/>
            <person name="Nielsen M.R."/>
            <person name="Sondergaard T.E."/>
            <person name="Sorensen J.L."/>
            <person name="Fitzpatrick D.A."/>
            <person name="Frisvad J.C."/>
            <person name="Nielsen K.L."/>
        </authorList>
    </citation>
    <scope>NUCLEOTIDE SEQUENCE</scope>
    <source>
        <strain evidence="2">IBT 29677</strain>
    </source>
</reference>
<feature type="region of interest" description="Disordered" evidence="1">
    <location>
        <begin position="1"/>
        <end position="69"/>
    </location>
</feature>
<gene>
    <name evidence="2" type="ORF">N7509_008208</name>
</gene>
<dbReference type="InterPro" id="IPR036388">
    <property type="entry name" value="WH-like_DNA-bd_sf"/>
</dbReference>
<keyword evidence="3" id="KW-1185">Reference proteome</keyword>
<evidence type="ECO:0000313" key="3">
    <source>
        <dbReference type="Proteomes" id="UP001147747"/>
    </source>
</evidence>
<evidence type="ECO:0008006" key="4">
    <source>
        <dbReference type="Google" id="ProtNLM"/>
    </source>
</evidence>
<dbReference type="SUPFAM" id="SSF46689">
    <property type="entry name" value="Homeodomain-like"/>
    <property type="match status" value="1"/>
</dbReference>
<dbReference type="PANTHER" id="PTHR33481:SF1">
    <property type="entry name" value="ENDONUCLEASE_EXONUCLEASE_PHOSPHATASE DOMAIN-CONTAINING PROTEIN-RELATED"/>
    <property type="match status" value="1"/>
</dbReference>
<dbReference type="Pfam" id="PF13551">
    <property type="entry name" value="HTH_29"/>
    <property type="match status" value="1"/>
</dbReference>
<dbReference type="OrthoDB" id="5151590at2759"/>
<protein>
    <recommendedName>
        <fullName evidence="4">Transposase Tc1-like domain-containing protein</fullName>
    </recommendedName>
</protein>
<name>A0A9W9VM47_9EURO</name>
<dbReference type="InterPro" id="IPR009057">
    <property type="entry name" value="Homeodomain-like_sf"/>
</dbReference>